<reference evidence="1" key="1">
    <citation type="journal article" date="2014" name="Front. Microbiol.">
        <title>High frequency of phylogenetically diverse reductive dehalogenase-homologous genes in deep subseafloor sedimentary metagenomes.</title>
        <authorList>
            <person name="Kawai M."/>
            <person name="Futagami T."/>
            <person name="Toyoda A."/>
            <person name="Takaki Y."/>
            <person name="Nishi S."/>
            <person name="Hori S."/>
            <person name="Arai W."/>
            <person name="Tsubouchi T."/>
            <person name="Morono Y."/>
            <person name="Uchiyama I."/>
            <person name="Ito T."/>
            <person name="Fujiyama A."/>
            <person name="Inagaki F."/>
            <person name="Takami H."/>
        </authorList>
    </citation>
    <scope>NUCLEOTIDE SEQUENCE</scope>
    <source>
        <strain evidence="1">Expedition CK06-06</strain>
    </source>
</reference>
<protein>
    <submittedName>
        <fullName evidence="1">Uncharacterized protein</fullName>
    </submittedName>
</protein>
<feature type="non-terminal residue" evidence="1">
    <location>
        <position position="69"/>
    </location>
</feature>
<evidence type="ECO:0000313" key="1">
    <source>
        <dbReference type="EMBL" id="GAF80827.1"/>
    </source>
</evidence>
<gene>
    <name evidence="1" type="ORF">S01H1_14031</name>
</gene>
<sequence length="69" mass="8057">MENTKGNRKVRGEHCLNIFVSYELKNRLKVLAEKYDRTTSDIVRAVLRIGIPMMEGLSQAEEIMVREYI</sequence>
<name>X0SY19_9ZZZZ</name>
<comment type="caution">
    <text evidence="1">The sequence shown here is derived from an EMBL/GenBank/DDBJ whole genome shotgun (WGS) entry which is preliminary data.</text>
</comment>
<proteinExistence type="predicted"/>
<accession>X0SY19</accession>
<dbReference type="EMBL" id="BARS01007277">
    <property type="protein sequence ID" value="GAF80827.1"/>
    <property type="molecule type" value="Genomic_DNA"/>
</dbReference>
<organism evidence="1">
    <name type="scientific">marine sediment metagenome</name>
    <dbReference type="NCBI Taxonomy" id="412755"/>
    <lineage>
        <taxon>unclassified sequences</taxon>
        <taxon>metagenomes</taxon>
        <taxon>ecological metagenomes</taxon>
    </lineage>
</organism>
<dbReference type="AlphaFoldDB" id="X0SY19"/>